<organism evidence="1 2">
    <name type="scientific">Pseudomonas parafulva</name>
    <dbReference type="NCBI Taxonomy" id="157782"/>
    <lineage>
        <taxon>Bacteria</taxon>
        <taxon>Pseudomonadati</taxon>
        <taxon>Pseudomonadota</taxon>
        <taxon>Gammaproteobacteria</taxon>
        <taxon>Pseudomonadales</taxon>
        <taxon>Pseudomonadaceae</taxon>
        <taxon>Pseudomonas</taxon>
    </lineage>
</organism>
<evidence type="ECO:0000313" key="1">
    <source>
        <dbReference type="EMBL" id="AXO89272.1"/>
    </source>
</evidence>
<accession>A0AAI8KCN7</accession>
<keyword evidence="2" id="KW-1185">Reference proteome</keyword>
<proteinExistence type="predicted"/>
<name>A0AAI8KCN7_9PSED</name>
<evidence type="ECO:0000313" key="2">
    <source>
        <dbReference type="Proteomes" id="UP000258127"/>
    </source>
</evidence>
<dbReference type="Proteomes" id="UP000258127">
    <property type="component" value="Chromosome"/>
</dbReference>
<dbReference type="KEGG" id="ppv:NJ69_11695"/>
<gene>
    <name evidence="1" type="ORF">DZC75_15145</name>
</gene>
<reference evidence="1 2" key="1">
    <citation type="submission" date="2018-08" db="EMBL/GenBank/DDBJ databases">
        <authorList>
            <person name="Lee Y."/>
            <person name="Kakembo D."/>
        </authorList>
    </citation>
    <scope>NUCLEOTIDE SEQUENCE [LARGE SCALE GENOMIC DNA]</scope>
    <source>
        <strain evidence="1 2">JBCS1880</strain>
    </source>
</reference>
<dbReference type="AlphaFoldDB" id="A0AAI8KCN7"/>
<sequence length="111" mass="11954">MRALYRGSAWRISHSAAGAVGWRIRCLSGHRSAQSEFLDIEQRALPSLIGKSCVQHVHDSANKALGRRVGSLVAQIHNDVDAKSCGWAKSGKVSRFIIGAESADRIGDGDL</sequence>
<protein>
    <submittedName>
        <fullName evidence="1">Uncharacterized protein</fullName>
    </submittedName>
</protein>
<dbReference type="EMBL" id="CP031641">
    <property type="protein sequence ID" value="AXO89272.1"/>
    <property type="molecule type" value="Genomic_DNA"/>
</dbReference>